<dbReference type="Gene3D" id="1.10.620.20">
    <property type="entry name" value="Ribonucleotide Reductase, subunit A"/>
    <property type="match status" value="1"/>
</dbReference>
<gene>
    <name evidence="3" type="ORF">ACFOUY_15605</name>
</gene>
<comment type="caution">
    <text evidence="3">The sequence shown here is derived from an EMBL/GenBank/DDBJ whole genome shotgun (WGS) entry which is preliminary data.</text>
</comment>
<evidence type="ECO:0000313" key="3">
    <source>
        <dbReference type="EMBL" id="MFC4198131.1"/>
    </source>
</evidence>
<dbReference type="InterPro" id="IPR012348">
    <property type="entry name" value="RNR-like"/>
</dbReference>
<dbReference type="RefSeq" id="WP_378961951.1">
    <property type="nucleotide sequence ID" value="NZ_JBHRXC010000016.1"/>
</dbReference>
<keyword evidence="4" id="KW-1185">Reference proteome</keyword>
<dbReference type="InterPro" id="IPR007029">
    <property type="entry name" value="YHS_dom"/>
</dbReference>
<feature type="chain" id="PRO_5047106654" evidence="1">
    <location>
        <begin position="23"/>
        <end position="85"/>
    </location>
</feature>
<evidence type="ECO:0000259" key="2">
    <source>
        <dbReference type="SMART" id="SM00746"/>
    </source>
</evidence>
<keyword evidence="1" id="KW-0732">Signal</keyword>
<name>A0ABV8NMT2_9SPHI</name>
<sequence>MRKISLGIILIGLTVLNLKANASSKIDNEKVFIDSLQKKVVDPVCKMKIKSTGAKNNHYKKVTYYFCSESCRQKFIAEPEKYIKE</sequence>
<organism evidence="3 4">
    <name type="scientific">Pedobacter jamesrossensis</name>
    <dbReference type="NCBI Taxonomy" id="1908238"/>
    <lineage>
        <taxon>Bacteria</taxon>
        <taxon>Pseudomonadati</taxon>
        <taxon>Bacteroidota</taxon>
        <taxon>Sphingobacteriia</taxon>
        <taxon>Sphingobacteriales</taxon>
        <taxon>Sphingobacteriaceae</taxon>
        <taxon>Pedobacter</taxon>
    </lineage>
</organism>
<feature type="domain" description="TRASH" evidence="2">
    <location>
        <begin position="42"/>
        <end position="79"/>
    </location>
</feature>
<dbReference type="SMART" id="SM00746">
    <property type="entry name" value="TRASH"/>
    <property type="match status" value="1"/>
</dbReference>
<dbReference type="EMBL" id="JBHSBY010000134">
    <property type="protein sequence ID" value="MFC4198131.1"/>
    <property type="molecule type" value="Genomic_DNA"/>
</dbReference>
<accession>A0ABV8NMT2</accession>
<protein>
    <submittedName>
        <fullName evidence="3">YHS domain-containing protein</fullName>
    </submittedName>
</protein>
<dbReference type="Pfam" id="PF04945">
    <property type="entry name" value="YHS"/>
    <property type="match status" value="1"/>
</dbReference>
<dbReference type="InterPro" id="IPR011017">
    <property type="entry name" value="TRASH_dom"/>
</dbReference>
<feature type="signal peptide" evidence="1">
    <location>
        <begin position="1"/>
        <end position="22"/>
    </location>
</feature>
<evidence type="ECO:0000313" key="4">
    <source>
        <dbReference type="Proteomes" id="UP001595792"/>
    </source>
</evidence>
<proteinExistence type="predicted"/>
<reference evidence="4" key="1">
    <citation type="journal article" date="2019" name="Int. J. Syst. Evol. Microbiol.">
        <title>The Global Catalogue of Microorganisms (GCM) 10K type strain sequencing project: providing services to taxonomists for standard genome sequencing and annotation.</title>
        <authorList>
            <consortium name="The Broad Institute Genomics Platform"/>
            <consortium name="The Broad Institute Genome Sequencing Center for Infectious Disease"/>
            <person name="Wu L."/>
            <person name="Ma J."/>
        </authorList>
    </citation>
    <scope>NUCLEOTIDE SEQUENCE [LARGE SCALE GENOMIC DNA]</scope>
    <source>
        <strain evidence="4">CCM 8689</strain>
    </source>
</reference>
<dbReference type="Proteomes" id="UP001595792">
    <property type="component" value="Unassembled WGS sequence"/>
</dbReference>
<dbReference type="InterPro" id="IPR009078">
    <property type="entry name" value="Ferritin-like_SF"/>
</dbReference>
<evidence type="ECO:0000256" key="1">
    <source>
        <dbReference type="SAM" id="SignalP"/>
    </source>
</evidence>
<dbReference type="SUPFAM" id="SSF47240">
    <property type="entry name" value="Ferritin-like"/>
    <property type="match status" value="1"/>
</dbReference>